<keyword evidence="6" id="KW-1185">Reference proteome</keyword>
<evidence type="ECO:0000313" key="5">
    <source>
        <dbReference type="EMBL" id="KIE04914.1"/>
    </source>
</evidence>
<dbReference type="SUPFAM" id="SSF49764">
    <property type="entry name" value="HSP20-like chaperones"/>
    <property type="match status" value="1"/>
</dbReference>
<dbReference type="PROSITE" id="PS01031">
    <property type="entry name" value="SHSP"/>
    <property type="match status" value="1"/>
</dbReference>
<evidence type="ECO:0000256" key="2">
    <source>
        <dbReference type="RuleBase" id="RU003616"/>
    </source>
</evidence>
<dbReference type="PANTHER" id="PTHR11527">
    <property type="entry name" value="HEAT-SHOCK PROTEIN 20 FAMILY MEMBER"/>
    <property type="match status" value="1"/>
</dbReference>
<reference evidence="5 6" key="1">
    <citation type="submission" date="2014-11" db="EMBL/GenBank/DDBJ databases">
        <title>A Rickettsiales Symbiont of Amoebae With Ancient Features.</title>
        <authorList>
            <person name="Schulz F."/>
            <person name="Martijn J."/>
            <person name="Wascher F."/>
            <person name="Kostanjsek R."/>
            <person name="Ettema T.J."/>
            <person name="Horn M."/>
        </authorList>
    </citation>
    <scope>NUCLEOTIDE SEQUENCE [LARGE SCALE GENOMIC DNA]</scope>
    <source>
        <strain evidence="5 6">UWC36</strain>
    </source>
</reference>
<comment type="caution">
    <text evidence="5">The sequence shown here is derived from an EMBL/GenBank/DDBJ whole genome shotgun (WGS) entry which is preliminary data.</text>
</comment>
<dbReference type="Proteomes" id="UP000031258">
    <property type="component" value="Unassembled WGS sequence"/>
</dbReference>
<gene>
    <name evidence="5" type="ORF">NF27_EY00100</name>
</gene>
<keyword evidence="3" id="KW-0175">Coiled coil</keyword>
<feature type="coiled-coil region" evidence="3">
    <location>
        <begin position="103"/>
        <end position="130"/>
    </location>
</feature>
<accession>A0A0C1QH88</accession>
<dbReference type="Gene3D" id="2.60.40.790">
    <property type="match status" value="1"/>
</dbReference>
<evidence type="ECO:0000256" key="1">
    <source>
        <dbReference type="PROSITE-ProRule" id="PRU00285"/>
    </source>
</evidence>
<dbReference type="STRING" id="86105.NF27_EY00100"/>
<dbReference type="InterPro" id="IPR008978">
    <property type="entry name" value="HSP20-like_chaperone"/>
</dbReference>
<proteinExistence type="inferred from homology"/>
<dbReference type="CDD" id="cd06464">
    <property type="entry name" value="ACD_sHsps-like"/>
    <property type="match status" value="1"/>
</dbReference>
<evidence type="ECO:0000259" key="4">
    <source>
        <dbReference type="PROSITE" id="PS01031"/>
    </source>
</evidence>
<organism evidence="5 6">
    <name type="scientific">Candidatus Jidaibacter acanthamoebae</name>
    <dbReference type="NCBI Taxonomy" id="86105"/>
    <lineage>
        <taxon>Bacteria</taxon>
        <taxon>Pseudomonadati</taxon>
        <taxon>Pseudomonadota</taxon>
        <taxon>Alphaproteobacteria</taxon>
        <taxon>Rickettsiales</taxon>
        <taxon>Candidatus Midichloriaceae</taxon>
        <taxon>Candidatus Jidaibacter</taxon>
    </lineage>
</organism>
<dbReference type="InterPro" id="IPR031107">
    <property type="entry name" value="Small_HSP"/>
</dbReference>
<dbReference type="InterPro" id="IPR002068">
    <property type="entry name" value="A-crystallin/Hsp20_dom"/>
</dbReference>
<feature type="domain" description="SHSP" evidence="4">
    <location>
        <begin position="63"/>
        <end position="180"/>
    </location>
</feature>
<comment type="similarity">
    <text evidence="1 2">Belongs to the small heat shock protein (HSP20) family.</text>
</comment>
<evidence type="ECO:0000256" key="3">
    <source>
        <dbReference type="SAM" id="Coils"/>
    </source>
</evidence>
<protein>
    <recommendedName>
        <fullName evidence="4">SHSP domain-containing protein</fullName>
    </recommendedName>
</protein>
<evidence type="ECO:0000313" key="6">
    <source>
        <dbReference type="Proteomes" id="UP000031258"/>
    </source>
</evidence>
<dbReference type="EMBL" id="JSWE01000124">
    <property type="protein sequence ID" value="KIE04914.1"/>
    <property type="molecule type" value="Genomic_DNA"/>
</dbReference>
<dbReference type="Pfam" id="PF00011">
    <property type="entry name" value="HSP20"/>
    <property type="match status" value="1"/>
</dbReference>
<name>A0A0C1QH88_9RICK</name>
<sequence length="180" mass="21136">MEDNMAKSLIPWDWLKDNGKRNQVSIRREDPSFSKLYSDMERMMNDMFNDYLPTFPRERGKGADIDFLTPKINISETENEYKISAEIPGVEEKDIDLSINKGMLLIKAEKKEEKEEKEEKDEQYHRYERYYGTFQRTISLPEDIDENSIKAKFKGGVLNITIKKNKEAQPATKKIEVKGE</sequence>
<dbReference type="AlphaFoldDB" id="A0A0C1QH88"/>